<feature type="transmembrane region" description="Helical" evidence="1">
    <location>
        <begin position="218"/>
        <end position="237"/>
    </location>
</feature>
<dbReference type="AlphaFoldDB" id="A0A0U5GFK1"/>
<dbReference type="STRING" id="454130.A0A0U5GFK1"/>
<organism evidence="3 4">
    <name type="scientific">Aspergillus calidoustus</name>
    <dbReference type="NCBI Taxonomy" id="454130"/>
    <lineage>
        <taxon>Eukaryota</taxon>
        <taxon>Fungi</taxon>
        <taxon>Dikarya</taxon>
        <taxon>Ascomycota</taxon>
        <taxon>Pezizomycotina</taxon>
        <taxon>Eurotiomycetes</taxon>
        <taxon>Eurotiomycetidae</taxon>
        <taxon>Eurotiales</taxon>
        <taxon>Aspergillaceae</taxon>
        <taxon>Aspergillus</taxon>
        <taxon>Aspergillus subgen. Nidulantes</taxon>
    </lineage>
</organism>
<feature type="transmembrane region" description="Helical" evidence="1">
    <location>
        <begin position="167"/>
        <end position="187"/>
    </location>
</feature>
<accession>A0A0U5GFK1</accession>
<feature type="domain" description="DUF6594" evidence="2">
    <location>
        <begin position="77"/>
        <end position="230"/>
    </location>
</feature>
<feature type="transmembrane region" description="Helical" evidence="1">
    <location>
        <begin position="193"/>
        <end position="211"/>
    </location>
</feature>
<protein>
    <recommendedName>
        <fullName evidence="2">DUF6594 domain-containing protein</fullName>
    </recommendedName>
</protein>
<reference evidence="4" key="1">
    <citation type="journal article" date="2016" name="Genome Announc.">
        <title>Draft genome sequences of fungus Aspergillus calidoustus.</title>
        <authorList>
            <person name="Horn F."/>
            <person name="Linde J."/>
            <person name="Mattern D.J."/>
            <person name="Walther G."/>
            <person name="Guthke R."/>
            <person name="Scherlach K."/>
            <person name="Martin K."/>
            <person name="Brakhage A.A."/>
            <person name="Petzke L."/>
            <person name="Valiante V."/>
        </authorList>
    </citation>
    <scope>NUCLEOTIDE SEQUENCE [LARGE SCALE GENOMIC DNA]</scope>
    <source>
        <strain evidence="4">SF006504</strain>
    </source>
</reference>
<keyword evidence="1" id="KW-1133">Transmembrane helix</keyword>
<keyword evidence="4" id="KW-1185">Reference proteome</keyword>
<gene>
    <name evidence="3" type="ORF">ASPCAL14304</name>
</gene>
<dbReference type="EMBL" id="CDMC01000023">
    <property type="protein sequence ID" value="CEL11201.1"/>
    <property type="molecule type" value="Genomic_DNA"/>
</dbReference>
<proteinExistence type="predicted"/>
<dbReference type="Pfam" id="PF20237">
    <property type="entry name" value="DUF6594"/>
    <property type="match status" value="1"/>
</dbReference>
<dbReference type="OrthoDB" id="4510873at2759"/>
<keyword evidence="1" id="KW-0472">Membrane</keyword>
<dbReference type="OMA" id="VMVLHRD"/>
<evidence type="ECO:0000313" key="3">
    <source>
        <dbReference type="EMBL" id="CEL11201.1"/>
    </source>
</evidence>
<keyword evidence="1" id="KW-0812">Transmembrane</keyword>
<evidence type="ECO:0000256" key="1">
    <source>
        <dbReference type="SAM" id="Phobius"/>
    </source>
</evidence>
<name>A0A0U5GFK1_ASPCI</name>
<dbReference type="InterPro" id="IPR046529">
    <property type="entry name" value="DUF6594"/>
</dbReference>
<dbReference type="Proteomes" id="UP000054771">
    <property type="component" value="Unassembled WGS sequence"/>
</dbReference>
<sequence>MTPIQYLSGNPNVYREFTYFDADEQEWRVNFGGLQRMVIARLQEELVDEVSHIKSANFSVTDQGMSKVESILMRYTNAIRDWDYMNEHAEKTNGDISKDLFIVRSTKKLSHDLLVQKNVIEPEMRGVCMPKYPQGGETYLPGSQRRYMRAEREMILRKRSKKEKVKLFLVLALTVMLLISPMLVMVLHRDQNVALITTSVFTVGFALVVAVMPVSLEVAIGVVAAYAAILGSFVISAL</sequence>
<evidence type="ECO:0000259" key="2">
    <source>
        <dbReference type="Pfam" id="PF20237"/>
    </source>
</evidence>
<evidence type="ECO:0000313" key="4">
    <source>
        <dbReference type="Proteomes" id="UP000054771"/>
    </source>
</evidence>